<feature type="non-terminal residue" evidence="1">
    <location>
        <position position="190"/>
    </location>
</feature>
<organism evidence="1 2">
    <name type="scientific">Rotaria socialis</name>
    <dbReference type="NCBI Taxonomy" id="392032"/>
    <lineage>
        <taxon>Eukaryota</taxon>
        <taxon>Metazoa</taxon>
        <taxon>Spiralia</taxon>
        <taxon>Gnathifera</taxon>
        <taxon>Rotifera</taxon>
        <taxon>Eurotatoria</taxon>
        <taxon>Bdelloidea</taxon>
        <taxon>Philodinida</taxon>
        <taxon>Philodinidae</taxon>
        <taxon>Rotaria</taxon>
    </lineage>
</organism>
<protein>
    <submittedName>
        <fullName evidence="1">Uncharacterized protein</fullName>
    </submittedName>
</protein>
<dbReference type="SUPFAM" id="SSF56672">
    <property type="entry name" value="DNA/RNA polymerases"/>
    <property type="match status" value="1"/>
</dbReference>
<evidence type="ECO:0000313" key="1">
    <source>
        <dbReference type="EMBL" id="CAF4730521.1"/>
    </source>
</evidence>
<sequence>MINLKKSIILSSSLLHIQNYTTYLEIYNPNDYTKTIPTNTRLDRVTHVPHQTDSFPLPDAVNSLSSFHHYFINSVEIQPVLFRSREIIDKLTNHIIDSDERRQIRAILQQHAKLFDISQVTQANTPIQHTINTGDSLPISSRSYSRTIQQRSDLQNEIHKMLQAHQIRPSNSPWSPPVIIHKKKDGGIRF</sequence>
<keyword evidence="2" id="KW-1185">Reference proteome</keyword>
<name>A0A821K302_9BILA</name>
<comment type="caution">
    <text evidence="1">The sequence shown here is derived from an EMBL/GenBank/DDBJ whole genome shotgun (WGS) entry which is preliminary data.</text>
</comment>
<dbReference type="Proteomes" id="UP000663873">
    <property type="component" value="Unassembled WGS sequence"/>
</dbReference>
<reference evidence="1" key="1">
    <citation type="submission" date="2021-02" db="EMBL/GenBank/DDBJ databases">
        <authorList>
            <person name="Nowell W R."/>
        </authorList>
    </citation>
    <scope>NUCLEOTIDE SEQUENCE</scope>
</reference>
<evidence type="ECO:0000313" key="2">
    <source>
        <dbReference type="Proteomes" id="UP000663873"/>
    </source>
</evidence>
<dbReference type="Gene3D" id="3.10.10.10">
    <property type="entry name" value="HIV Type 1 Reverse Transcriptase, subunit A, domain 1"/>
    <property type="match status" value="1"/>
</dbReference>
<gene>
    <name evidence="1" type="ORF">UJA718_LOCUS37750</name>
</gene>
<dbReference type="AlphaFoldDB" id="A0A821K302"/>
<dbReference type="InterPro" id="IPR043502">
    <property type="entry name" value="DNA/RNA_pol_sf"/>
</dbReference>
<accession>A0A821K302</accession>
<proteinExistence type="predicted"/>
<dbReference type="EMBL" id="CAJOBP010037864">
    <property type="protein sequence ID" value="CAF4730521.1"/>
    <property type="molecule type" value="Genomic_DNA"/>
</dbReference>